<evidence type="ECO:0000256" key="3">
    <source>
        <dbReference type="ARBA" id="ARBA00022900"/>
    </source>
</evidence>
<dbReference type="InterPro" id="IPR000215">
    <property type="entry name" value="Serpin_fam"/>
</dbReference>
<dbReference type="Gene3D" id="2.10.25.10">
    <property type="entry name" value="Laminin"/>
    <property type="match status" value="9"/>
</dbReference>
<evidence type="ECO:0000259" key="6">
    <source>
        <dbReference type="SMART" id="SM00093"/>
    </source>
</evidence>
<keyword evidence="8" id="KW-1185">Reference proteome</keyword>
<evidence type="ECO:0000256" key="1">
    <source>
        <dbReference type="ARBA" id="ARBA00009500"/>
    </source>
</evidence>
<keyword evidence="5" id="KW-0732">Signal</keyword>
<dbReference type="GO" id="GO:0004867">
    <property type="term" value="F:serine-type endopeptidase inhibitor activity"/>
    <property type="evidence" value="ECO:0007669"/>
    <property type="project" value="UniProtKB-KW"/>
</dbReference>
<protein>
    <recommendedName>
        <fullName evidence="6">Serpin domain-containing protein</fullName>
    </recommendedName>
</protein>
<dbReference type="InterPro" id="IPR002919">
    <property type="entry name" value="TIL_dom"/>
</dbReference>
<dbReference type="OrthoDB" id="671595at2759"/>
<dbReference type="InterPro" id="IPR036186">
    <property type="entry name" value="Serpin_sf"/>
</dbReference>
<dbReference type="CDD" id="cd19941">
    <property type="entry name" value="TIL"/>
    <property type="match status" value="6"/>
</dbReference>
<dbReference type="InterPro" id="IPR042178">
    <property type="entry name" value="Serpin_sf_1"/>
</dbReference>
<dbReference type="GO" id="GO:0005615">
    <property type="term" value="C:extracellular space"/>
    <property type="evidence" value="ECO:0007669"/>
    <property type="project" value="InterPro"/>
</dbReference>
<keyword evidence="3" id="KW-0722">Serine protease inhibitor</keyword>
<proteinExistence type="inferred from homology"/>
<dbReference type="AlphaFoldDB" id="A0A9N9WCF8"/>
<feature type="signal peptide" evidence="5">
    <location>
        <begin position="1"/>
        <end position="21"/>
    </location>
</feature>
<dbReference type="InterPro" id="IPR023796">
    <property type="entry name" value="Serpin_dom"/>
</dbReference>
<feature type="domain" description="Serpin" evidence="6">
    <location>
        <begin position="620"/>
        <end position="982"/>
    </location>
</feature>
<evidence type="ECO:0000313" key="7">
    <source>
        <dbReference type="EMBL" id="CAG9785163.1"/>
    </source>
</evidence>
<feature type="chain" id="PRO_5040319965" description="Serpin domain-containing protein" evidence="5">
    <location>
        <begin position="22"/>
        <end position="984"/>
    </location>
</feature>
<dbReference type="SUPFAM" id="SSF56574">
    <property type="entry name" value="Serpins"/>
    <property type="match status" value="1"/>
</dbReference>
<dbReference type="InterPro" id="IPR042185">
    <property type="entry name" value="Serpin_sf_2"/>
</dbReference>
<dbReference type="Gene3D" id="3.30.497.10">
    <property type="entry name" value="Antithrombin, subunit I, domain 2"/>
    <property type="match status" value="1"/>
</dbReference>
<dbReference type="Proteomes" id="UP001153714">
    <property type="component" value="Chromosome 13"/>
</dbReference>
<dbReference type="Pfam" id="PF01826">
    <property type="entry name" value="TIL"/>
    <property type="match status" value="2"/>
</dbReference>
<dbReference type="PANTHER" id="PTHR11461">
    <property type="entry name" value="SERINE PROTEASE INHIBITOR, SERPIN"/>
    <property type="match status" value="1"/>
</dbReference>
<evidence type="ECO:0000256" key="4">
    <source>
        <dbReference type="RuleBase" id="RU000411"/>
    </source>
</evidence>
<gene>
    <name evidence="7" type="ORF">DIATSA_LOCUS3218</name>
</gene>
<dbReference type="CDD" id="cd19579">
    <property type="entry name" value="serpin1K-like"/>
    <property type="match status" value="1"/>
</dbReference>
<name>A0A9N9WCF8_9NEOP</name>
<evidence type="ECO:0000256" key="5">
    <source>
        <dbReference type="SAM" id="SignalP"/>
    </source>
</evidence>
<dbReference type="Gene3D" id="2.30.39.10">
    <property type="entry name" value="Alpha-1-antitrypsin, domain 1"/>
    <property type="match status" value="1"/>
</dbReference>
<dbReference type="SUPFAM" id="SSF57567">
    <property type="entry name" value="Serine protease inhibitors"/>
    <property type="match status" value="3"/>
</dbReference>
<accession>A0A9N9WCF8</accession>
<organism evidence="7 8">
    <name type="scientific">Diatraea saccharalis</name>
    <name type="common">sugarcane borer</name>
    <dbReference type="NCBI Taxonomy" id="40085"/>
    <lineage>
        <taxon>Eukaryota</taxon>
        <taxon>Metazoa</taxon>
        <taxon>Ecdysozoa</taxon>
        <taxon>Arthropoda</taxon>
        <taxon>Hexapoda</taxon>
        <taxon>Insecta</taxon>
        <taxon>Pterygota</taxon>
        <taxon>Neoptera</taxon>
        <taxon>Endopterygota</taxon>
        <taxon>Lepidoptera</taxon>
        <taxon>Glossata</taxon>
        <taxon>Ditrysia</taxon>
        <taxon>Pyraloidea</taxon>
        <taxon>Crambidae</taxon>
        <taxon>Crambinae</taxon>
        <taxon>Diatraea</taxon>
    </lineage>
</organism>
<evidence type="ECO:0000313" key="8">
    <source>
        <dbReference type="Proteomes" id="UP001153714"/>
    </source>
</evidence>
<dbReference type="SMART" id="SM00093">
    <property type="entry name" value="SERPIN"/>
    <property type="match status" value="1"/>
</dbReference>
<comment type="similarity">
    <text evidence="1 4">Belongs to the serpin family.</text>
</comment>
<evidence type="ECO:0000256" key="2">
    <source>
        <dbReference type="ARBA" id="ARBA00022690"/>
    </source>
</evidence>
<reference evidence="7" key="2">
    <citation type="submission" date="2022-10" db="EMBL/GenBank/DDBJ databases">
        <authorList>
            <consortium name="ENA_rothamsted_submissions"/>
            <consortium name="culmorum"/>
            <person name="King R."/>
        </authorList>
    </citation>
    <scope>NUCLEOTIDE SEQUENCE</scope>
</reference>
<dbReference type="EMBL" id="OU893344">
    <property type="protein sequence ID" value="CAG9785163.1"/>
    <property type="molecule type" value="Genomic_DNA"/>
</dbReference>
<dbReference type="PANTHER" id="PTHR11461:SF211">
    <property type="entry name" value="GH10112P-RELATED"/>
    <property type="match status" value="1"/>
</dbReference>
<keyword evidence="2" id="KW-0646">Protease inhibitor</keyword>
<sequence length="984" mass="108606">MSKLLIIFIISTNYFFTQCHAGEDDSPVKSSSCSPNCGKNERSVKCPETLCIPQTCDEVGYNVPCPIVGPGGPCSKPAECICIDGYVRNNKGVCVPKKQCPSCGGDKNAIPGCGYRCGKHCDKAITAPIPCPCNYNGCVCKQGYVYDDNKKKCVRPNKCSKPKPNEVWSPIGEFGCQKHHCRQINQPDLCIDPIEPVGAYVCKQGYLRARNGTCIPREDCYADLCSKPNEYYESNPSCPERKCGVDDSLVDWDSGPVPIGPGACRCECDYYRNDKGDCVPWEDCSGCGGDENAQPGCGVNCGKQCSDVLNPNPVCILVCNLNGCDCKDGYYYDSIKKKCVKAKECTSICPADEELSECPNRSNNPQTCNEVGYPKPINTSSVKCKPACVCKDGKVRNKDGKCVPPSQCPGCGGDENAQPGCGVNCGKKCSDVINPNPICILICYLNGCDCKDNYFYDSNKKKCVKAEDCPSVCPADEELSDCPNGSCYPLTCDELGYPKPNCGSSVQCKRGCVCKDGKVRNKDGKCVATSECPSCGGDPNAQSGCGGNCGKKCSDLNNPSRICPHVCRINSCDCKEDYYYDSNTQKCVKKEKCPSNSSQPITCSDDTLQLLQRGNALFTGKFLNVAYKKTPRKSLIMSPLSVFVPIAELALYAEDDTYTQLMNILNLRTKNDIRCVFPTLTRTLRDNQEVILKLPARFYFSDLYPIKQNFHNDMRNVFDADAQNLDFSDKQGSADIINAWVENNTNNRIKDIASPEMFDDDTRLVLANAIFFLGNWVTQFNPNETTNRPFHISSTKTINIPTMYQEDNFRYAESGTLNCKILEMPYKGGNFSFVVFLPNSVDGLSALVEKLQDPDVFYGAYDSTSYEKVMVYLPKIKTEAEYNLIEIMQKAGVTDLFDRYKSNLQNILEKYEPLYISAAKQKAFVQVDETGTEAAAANIFIGSTITSVGPTRPIYLFNADHPFAYYILRKRDIIFCGTFVDIDN</sequence>
<reference evidence="7" key="1">
    <citation type="submission" date="2021-12" db="EMBL/GenBank/DDBJ databases">
        <authorList>
            <person name="King R."/>
        </authorList>
    </citation>
    <scope>NUCLEOTIDE SEQUENCE</scope>
</reference>
<dbReference type="Pfam" id="PF00079">
    <property type="entry name" value="Serpin"/>
    <property type="match status" value="1"/>
</dbReference>
<dbReference type="InterPro" id="IPR036084">
    <property type="entry name" value="Ser_inhib-like_sf"/>
</dbReference>